<sequence length="83" mass="9175">MPRCVEVGCNNNGNHSFPEDIQIKKLWGNSRLCSNHFTEADFQSISSATGLPPLHRFLKKDCNSNGFCVEQNSNCKGAAIFSL</sequence>
<keyword evidence="2" id="KW-1185">Reference proteome</keyword>
<name>A0A9P0TIC3_PIEBR</name>
<protein>
    <submittedName>
        <fullName evidence="1">Uncharacterized protein</fullName>
    </submittedName>
</protein>
<organism evidence="1 2">
    <name type="scientific">Pieris brassicae</name>
    <name type="common">White butterfly</name>
    <name type="synonym">Large white butterfly</name>
    <dbReference type="NCBI Taxonomy" id="7116"/>
    <lineage>
        <taxon>Eukaryota</taxon>
        <taxon>Metazoa</taxon>
        <taxon>Ecdysozoa</taxon>
        <taxon>Arthropoda</taxon>
        <taxon>Hexapoda</taxon>
        <taxon>Insecta</taxon>
        <taxon>Pterygota</taxon>
        <taxon>Neoptera</taxon>
        <taxon>Endopterygota</taxon>
        <taxon>Lepidoptera</taxon>
        <taxon>Glossata</taxon>
        <taxon>Ditrysia</taxon>
        <taxon>Papilionoidea</taxon>
        <taxon>Pieridae</taxon>
        <taxon>Pierinae</taxon>
        <taxon>Pieris</taxon>
    </lineage>
</organism>
<dbReference type="AlphaFoldDB" id="A0A9P0TIC3"/>
<reference evidence="1" key="1">
    <citation type="submission" date="2022-05" db="EMBL/GenBank/DDBJ databases">
        <authorList>
            <person name="Okamura Y."/>
        </authorList>
    </citation>
    <scope>NUCLEOTIDE SEQUENCE</scope>
</reference>
<accession>A0A9P0TIC3</accession>
<evidence type="ECO:0000313" key="2">
    <source>
        <dbReference type="Proteomes" id="UP001152562"/>
    </source>
</evidence>
<dbReference type="EMBL" id="CALOZG010000010">
    <property type="protein sequence ID" value="CAH4030451.1"/>
    <property type="molecule type" value="Genomic_DNA"/>
</dbReference>
<proteinExistence type="predicted"/>
<comment type="caution">
    <text evidence="1">The sequence shown here is derived from an EMBL/GenBank/DDBJ whole genome shotgun (WGS) entry which is preliminary data.</text>
</comment>
<dbReference type="Proteomes" id="UP001152562">
    <property type="component" value="Unassembled WGS sequence"/>
</dbReference>
<dbReference type="SUPFAM" id="SSF57716">
    <property type="entry name" value="Glucocorticoid receptor-like (DNA-binding domain)"/>
    <property type="match status" value="1"/>
</dbReference>
<gene>
    <name evidence="1" type="ORF">PIBRA_LOCUS7104</name>
</gene>
<evidence type="ECO:0000313" key="1">
    <source>
        <dbReference type="EMBL" id="CAH4030451.1"/>
    </source>
</evidence>